<dbReference type="GeneID" id="7833829"/>
<gene>
    <name evidence="3" type="ORF">TTHERM_00694550</name>
</gene>
<feature type="compositionally biased region" description="Polar residues" evidence="1">
    <location>
        <begin position="254"/>
        <end position="266"/>
    </location>
</feature>
<accession>Q244W2</accession>
<dbReference type="OrthoDB" id="10624018at2759"/>
<dbReference type="SUPFAM" id="SSF51206">
    <property type="entry name" value="cAMP-binding domain-like"/>
    <property type="match status" value="2"/>
</dbReference>
<organism evidence="3 4">
    <name type="scientific">Tetrahymena thermophila (strain SB210)</name>
    <dbReference type="NCBI Taxonomy" id="312017"/>
    <lineage>
        <taxon>Eukaryota</taxon>
        <taxon>Sar</taxon>
        <taxon>Alveolata</taxon>
        <taxon>Ciliophora</taxon>
        <taxon>Intramacronucleata</taxon>
        <taxon>Oligohymenophorea</taxon>
        <taxon>Hymenostomatida</taxon>
        <taxon>Tetrahymenina</taxon>
        <taxon>Tetrahymenidae</taxon>
        <taxon>Tetrahymena</taxon>
    </lineage>
</organism>
<dbReference type="Pfam" id="PF00027">
    <property type="entry name" value="cNMP_binding"/>
    <property type="match status" value="1"/>
</dbReference>
<evidence type="ECO:0000256" key="1">
    <source>
        <dbReference type="SAM" id="MobiDB-lite"/>
    </source>
</evidence>
<dbReference type="Proteomes" id="UP000009168">
    <property type="component" value="Unassembled WGS sequence"/>
</dbReference>
<dbReference type="PANTHER" id="PTHR23011:SF28">
    <property type="entry name" value="CYCLIC NUCLEOTIDE-BINDING DOMAIN CONTAINING PROTEIN"/>
    <property type="match status" value="1"/>
</dbReference>
<dbReference type="InterPro" id="IPR018490">
    <property type="entry name" value="cNMP-bd_dom_sf"/>
</dbReference>
<feature type="region of interest" description="Disordered" evidence="1">
    <location>
        <begin position="246"/>
        <end position="266"/>
    </location>
</feature>
<evidence type="ECO:0000259" key="2">
    <source>
        <dbReference type="PROSITE" id="PS50042"/>
    </source>
</evidence>
<name>Q244W2_TETTS</name>
<dbReference type="HOGENOM" id="CLU_401449_0_0_1"/>
<dbReference type="PANTHER" id="PTHR23011">
    <property type="entry name" value="CYCLIC NUCLEOTIDE-BINDING DOMAIN CONTAINING PROTEIN"/>
    <property type="match status" value="1"/>
</dbReference>
<dbReference type="InterPro" id="IPR014710">
    <property type="entry name" value="RmlC-like_jellyroll"/>
</dbReference>
<dbReference type="InParanoid" id="Q244W2"/>
<sequence length="686" mass="78729">MQRLYSLLESQNSDRNAIDADSFVNLFGHLNFFKEYIQEGNKQLIRQAFMKADLQTFYKNQFITRKGEKNNQFMLILEGQVGLYLEVADQLKPSKKQLILIKKLIQGDPIEMGTLIDGQNYLMTTQALSDTVQILSMTAQNFSKTFQKYESDKFDADLNFLKGVPFISDWPRKNLTSLQMCITKYTVPRSQIIYQEGQQSHALFIVKKGEFGQYKKRQFWQRNENIDKGEPVEFNEKLNKIEEIEQKTSEQKQDQSGSTTPAAKSQTLLRGLSKQDAFKKVAGFLVGSVVEMNSDLIQTFTVFDSFGEKELLNQSPRQNSVVCRSAQGELIQIKSRHFFIIAQEDPELKFSVMTKMMVDSKKSELKNLRTGLSFRNENELLLFDKNLSNIEEIEDKINLLQTTGSISSTLGNHPYNHDSMQTNLNQTNKSGLNKLQFNPKQSLSSSNKQNTAHIYFEHRRQSKKFENTSEQIQNNLKINQVLLPQRKSVLVTDLTQYLHEKQSQTPTALGSNQQSKRQIVVSKYENPGPYNIQQIDNNHQNHLISNFLDTHSISSKNKIESLQEIDSQYSKVIKLPAIQTNNTTSQNTNSSLNIRSQNQMRGNSFSNTFERQYGGSLTPNHASQKYSLNIRKSFNFGGDYIYEQQKSPFDQGKDSHLDTDSGLPSNKYSSRPLISQISYSQFQINI</sequence>
<protein>
    <submittedName>
        <fullName evidence="3">Cyclic nucleotide-binding domain protein</fullName>
    </submittedName>
</protein>
<dbReference type="Gene3D" id="2.60.120.10">
    <property type="entry name" value="Jelly Rolls"/>
    <property type="match status" value="2"/>
</dbReference>
<evidence type="ECO:0000313" key="4">
    <source>
        <dbReference type="Proteomes" id="UP000009168"/>
    </source>
</evidence>
<dbReference type="KEGG" id="tet:TTHERM_00694550"/>
<keyword evidence="4" id="KW-1185">Reference proteome</keyword>
<dbReference type="AlphaFoldDB" id="Q244W2"/>
<dbReference type="eggNOG" id="ENOG502R2UH">
    <property type="taxonomic scope" value="Eukaryota"/>
</dbReference>
<dbReference type="CDD" id="cd00038">
    <property type="entry name" value="CAP_ED"/>
    <property type="match status" value="1"/>
</dbReference>
<dbReference type="EMBL" id="GG662488">
    <property type="protein sequence ID" value="EAS03375.2"/>
    <property type="molecule type" value="Genomic_DNA"/>
</dbReference>
<reference evidence="4" key="1">
    <citation type="journal article" date="2006" name="PLoS Biol.">
        <title>Macronuclear genome sequence of the ciliate Tetrahymena thermophila, a model eukaryote.</title>
        <authorList>
            <person name="Eisen J.A."/>
            <person name="Coyne R.S."/>
            <person name="Wu M."/>
            <person name="Wu D."/>
            <person name="Thiagarajan M."/>
            <person name="Wortman J.R."/>
            <person name="Badger J.H."/>
            <person name="Ren Q."/>
            <person name="Amedeo P."/>
            <person name="Jones K.M."/>
            <person name="Tallon L.J."/>
            <person name="Delcher A.L."/>
            <person name="Salzberg S.L."/>
            <person name="Silva J.C."/>
            <person name="Haas B.J."/>
            <person name="Majoros W.H."/>
            <person name="Farzad M."/>
            <person name="Carlton J.M."/>
            <person name="Smith R.K. Jr."/>
            <person name="Garg J."/>
            <person name="Pearlman R.E."/>
            <person name="Karrer K.M."/>
            <person name="Sun L."/>
            <person name="Manning G."/>
            <person name="Elde N.C."/>
            <person name="Turkewitz A.P."/>
            <person name="Asai D.J."/>
            <person name="Wilkes D.E."/>
            <person name="Wang Y."/>
            <person name="Cai H."/>
            <person name="Collins K."/>
            <person name="Stewart B.A."/>
            <person name="Lee S.R."/>
            <person name="Wilamowska K."/>
            <person name="Weinberg Z."/>
            <person name="Ruzzo W.L."/>
            <person name="Wloga D."/>
            <person name="Gaertig J."/>
            <person name="Frankel J."/>
            <person name="Tsao C.-C."/>
            <person name="Gorovsky M.A."/>
            <person name="Keeling P.J."/>
            <person name="Waller R.F."/>
            <person name="Patron N.J."/>
            <person name="Cherry J.M."/>
            <person name="Stover N.A."/>
            <person name="Krieger C.J."/>
            <person name="del Toro C."/>
            <person name="Ryder H.F."/>
            <person name="Williamson S.C."/>
            <person name="Barbeau R.A."/>
            <person name="Hamilton E.P."/>
            <person name="Orias E."/>
        </authorList>
    </citation>
    <scope>NUCLEOTIDE SEQUENCE [LARGE SCALE GENOMIC DNA]</scope>
    <source>
        <strain evidence="4">SB210</strain>
    </source>
</reference>
<feature type="domain" description="Cyclic nucleotide-binding" evidence="2">
    <location>
        <begin position="36"/>
        <end position="144"/>
    </location>
</feature>
<proteinExistence type="predicted"/>
<evidence type="ECO:0000313" key="3">
    <source>
        <dbReference type="EMBL" id="EAS03375.2"/>
    </source>
</evidence>
<dbReference type="RefSeq" id="XP_001023620.2">
    <property type="nucleotide sequence ID" value="XM_001023620.2"/>
</dbReference>
<feature type="region of interest" description="Disordered" evidence="1">
    <location>
        <begin position="648"/>
        <end position="670"/>
    </location>
</feature>
<dbReference type="PROSITE" id="PS50042">
    <property type="entry name" value="CNMP_BINDING_3"/>
    <property type="match status" value="1"/>
</dbReference>
<dbReference type="InterPro" id="IPR000595">
    <property type="entry name" value="cNMP-bd_dom"/>
</dbReference>